<dbReference type="GO" id="GO:0106300">
    <property type="term" value="P:protein-DNA covalent cross-linking repair"/>
    <property type="evidence" value="ECO:0007669"/>
    <property type="project" value="InterPro"/>
</dbReference>
<accession>A0A7X9IKJ5</accession>
<keyword evidence="4 8" id="KW-0378">Hydrolase</keyword>
<evidence type="ECO:0000313" key="10">
    <source>
        <dbReference type="Proteomes" id="UP000524246"/>
    </source>
</evidence>
<comment type="similarity">
    <text evidence="1 8">Belongs to the SOS response-associated peptidase family.</text>
</comment>
<sequence length="210" mass="23911">MQKIAKHFSAVISEDAQSFKIPGRIVPKREGPLLLNEETGLSVSLGRFSLLPSWSKEKNLKYSTHNARLDTVHEKATWRDPFINQHCVVPLDAFIEAVYSGPYAGNMLAFESLDNEPLYAAAIFDKWSVLGEAPILSFAIITDEADSFVSNLGHDREPIFLSKRASLEWLFKKEKNALTVQSFLRENRAEPRLKVEIERPLKAGWEKRRQ</sequence>
<keyword evidence="5" id="KW-0190">Covalent protein-DNA linkage</keyword>
<evidence type="ECO:0000256" key="4">
    <source>
        <dbReference type="ARBA" id="ARBA00022801"/>
    </source>
</evidence>
<organism evidence="9 10">
    <name type="scientific">SAR324 cluster bacterium</name>
    <dbReference type="NCBI Taxonomy" id="2024889"/>
    <lineage>
        <taxon>Bacteria</taxon>
        <taxon>Deltaproteobacteria</taxon>
        <taxon>SAR324 cluster</taxon>
    </lineage>
</organism>
<dbReference type="GO" id="GO:0016829">
    <property type="term" value="F:lyase activity"/>
    <property type="evidence" value="ECO:0007669"/>
    <property type="project" value="UniProtKB-KW"/>
</dbReference>
<keyword evidence="2 8" id="KW-0645">Protease</keyword>
<gene>
    <name evidence="9" type="ORF">GYA55_08490</name>
</gene>
<evidence type="ECO:0000256" key="5">
    <source>
        <dbReference type="ARBA" id="ARBA00023124"/>
    </source>
</evidence>
<evidence type="ECO:0000256" key="2">
    <source>
        <dbReference type="ARBA" id="ARBA00022670"/>
    </source>
</evidence>
<dbReference type="GO" id="GO:0008233">
    <property type="term" value="F:peptidase activity"/>
    <property type="evidence" value="ECO:0007669"/>
    <property type="project" value="UniProtKB-KW"/>
</dbReference>
<evidence type="ECO:0000256" key="7">
    <source>
        <dbReference type="ARBA" id="ARBA00023239"/>
    </source>
</evidence>
<evidence type="ECO:0000256" key="1">
    <source>
        <dbReference type="ARBA" id="ARBA00008136"/>
    </source>
</evidence>
<dbReference type="EC" id="3.4.-.-" evidence="8"/>
<evidence type="ECO:0000256" key="3">
    <source>
        <dbReference type="ARBA" id="ARBA00022763"/>
    </source>
</evidence>
<dbReference type="AlphaFoldDB" id="A0A7X9IKJ5"/>
<protein>
    <recommendedName>
        <fullName evidence="8">Abasic site processing protein</fullName>
        <ecNumber evidence="8">3.4.-.-</ecNumber>
    </recommendedName>
</protein>
<dbReference type="Gene3D" id="3.90.1680.10">
    <property type="entry name" value="SOS response associated peptidase-like"/>
    <property type="match status" value="1"/>
</dbReference>
<evidence type="ECO:0000256" key="6">
    <source>
        <dbReference type="ARBA" id="ARBA00023125"/>
    </source>
</evidence>
<dbReference type="InterPro" id="IPR003738">
    <property type="entry name" value="SRAP"/>
</dbReference>
<reference evidence="9 10" key="1">
    <citation type="journal article" date="2020" name="Biotechnol. Biofuels">
        <title>New insights from the biogas microbiome by comprehensive genome-resolved metagenomics of nearly 1600 species originating from multiple anaerobic digesters.</title>
        <authorList>
            <person name="Campanaro S."/>
            <person name="Treu L."/>
            <person name="Rodriguez-R L.M."/>
            <person name="Kovalovszki A."/>
            <person name="Ziels R.M."/>
            <person name="Maus I."/>
            <person name="Zhu X."/>
            <person name="Kougias P.G."/>
            <person name="Basile A."/>
            <person name="Luo G."/>
            <person name="Schluter A."/>
            <person name="Konstantinidis K.T."/>
            <person name="Angelidaki I."/>
        </authorList>
    </citation>
    <scope>NUCLEOTIDE SEQUENCE [LARGE SCALE GENOMIC DNA]</scope>
    <source>
        <strain evidence="9">AS27yjCOA_65</strain>
    </source>
</reference>
<evidence type="ECO:0000256" key="8">
    <source>
        <dbReference type="RuleBase" id="RU364100"/>
    </source>
</evidence>
<dbReference type="Proteomes" id="UP000524246">
    <property type="component" value="Unassembled WGS sequence"/>
</dbReference>
<dbReference type="PANTHER" id="PTHR13604">
    <property type="entry name" value="DC12-RELATED"/>
    <property type="match status" value="1"/>
</dbReference>
<dbReference type="EMBL" id="JAAZON010000375">
    <property type="protein sequence ID" value="NMC63194.1"/>
    <property type="molecule type" value="Genomic_DNA"/>
</dbReference>
<keyword evidence="3" id="KW-0227">DNA damage</keyword>
<evidence type="ECO:0000313" key="9">
    <source>
        <dbReference type="EMBL" id="NMC63194.1"/>
    </source>
</evidence>
<dbReference type="GO" id="GO:0006508">
    <property type="term" value="P:proteolysis"/>
    <property type="evidence" value="ECO:0007669"/>
    <property type="project" value="UniProtKB-KW"/>
</dbReference>
<dbReference type="Pfam" id="PF02586">
    <property type="entry name" value="SRAP"/>
    <property type="match status" value="1"/>
</dbReference>
<dbReference type="SUPFAM" id="SSF143081">
    <property type="entry name" value="BB1717-like"/>
    <property type="match status" value="1"/>
</dbReference>
<name>A0A7X9IKJ5_9DELT</name>
<proteinExistence type="inferred from homology"/>
<comment type="caution">
    <text evidence="9">The sequence shown here is derived from an EMBL/GenBank/DDBJ whole genome shotgun (WGS) entry which is preliminary data.</text>
</comment>
<dbReference type="GO" id="GO:0003697">
    <property type="term" value="F:single-stranded DNA binding"/>
    <property type="evidence" value="ECO:0007669"/>
    <property type="project" value="InterPro"/>
</dbReference>
<keyword evidence="6" id="KW-0238">DNA-binding</keyword>
<dbReference type="InterPro" id="IPR036590">
    <property type="entry name" value="SRAP-like"/>
</dbReference>
<keyword evidence="7" id="KW-0456">Lyase</keyword>
<dbReference type="PANTHER" id="PTHR13604:SF0">
    <property type="entry name" value="ABASIC SITE PROCESSING PROTEIN HMCES"/>
    <property type="match status" value="1"/>
</dbReference>